<sequence>MIFKLLLITRQKCMPWPPYRVVLRELWMVAPRMAWAWRPSLMGEQQGRTRDPSGSLDGRSPRHVYFGCSKVYPARRPSITGPWPPSRPTLNFSKVECERYPLPMTRPGPHLAGLSPTPRGEVCGTDLSVDGRARWAAAKEDACAPRLPGCLPGWLLAAGWPAPPIHFLSACLPPCICNPAHLITAVTPPSHSKGTQSNRRASRPQSAAVKGAGLVTAAGPFIGHSVTATRSTTEEAALCRTPGAPGEVAGQPRRQHGLGRGAGTQM</sequence>
<evidence type="ECO:0000256" key="1">
    <source>
        <dbReference type="SAM" id="MobiDB-lite"/>
    </source>
</evidence>
<comment type="caution">
    <text evidence="2">The sequence shown here is derived from an EMBL/GenBank/DDBJ whole genome shotgun (WGS) entry which is preliminary data.</text>
</comment>
<evidence type="ECO:0000313" key="3">
    <source>
        <dbReference type="Proteomes" id="UP000324222"/>
    </source>
</evidence>
<feature type="region of interest" description="Disordered" evidence="1">
    <location>
        <begin position="241"/>
        <end position="266"/>
    </location>
</feature>
<accession>A0A5B7E0U8</accession>
<reference evidence="2 3" key="1">
    <citation type="submission" date="2019-05" db="EMBL/GenBank/DDBJ databases">
        <title>Another draft genome of Portunus trituberculatus and its Hox gene families provides insights of decapod evolution.</title>
        <authorList>
            <person name="Jeong J.-H."/>
            <person name="Song I."/>
            <person name="Kim S."/>
            <person name="Choi T."/>
            <person name="Kim D."/>
            <person name="Ryu S."/>
            <person name="Kim W."/>
        </authorList>
    </citation>
    <scope>NUCLEOTIDE SEQUENCE [LARGE SCALE GENOMIC DNA]</scope>
    <source>
        <tissue evidence="2">Muscle</tissue>
    </source>
</reference>
<name>A0A5B7E0U8_PORTR</name>
<protein>
    <submittedName>
        <fullName evidence="2">Uncharacterized protein</fullName>
    </submittedName>
</protein>
<feature type="compositionally biased region" description="Polar residues" evidence="1">
    <location>
        <begin position="188"/>
        <end position="205"/>
    </location>
</feature>
<keyword evidence="3" id="KW-1185">Reference proteome</keyword>
<proteinExistence type="predicted"/>
<dbReference type="EMBL" id="VSRR010001762">
    <property type="protein sequence ID" value="MPC27520.1"/>
    <property type="molecule type" value="Genomic_DNA"/>
</dbReference>
<dbReference type="AlphaFoldDB" id="A0A5B7E0U8"/>
<organism evidence="2 3">
    <name type="scientific">Portunus trituberculatus</name>
    <name type="common">Swimming crab</name>
    <name type="synonym">Neptunus trituberculatus</name>
    <dbReference type="NCBI Taxonomy" id="210409"/>
    <lineage>
        <taxon>Eukaryota</taxon>
        <taxon>Metazoa</taxon>
        <taxon>Ecdysozoa</taxon>
        <taxon>Arthropoda</taxon>
        <taxon>Crustacea</taxon>
        <taxon>Multicrustacea</taxon>
        <taxon>Malacostraca</taxon>
        <taxon>Eumalacostraca</taxon>
        <taxon>Eucarida</taxon>
        <taxon>Decapoda</taxon>
        <taxon>Pleocyemata</taxon>
        <taxon>Brachyura</taxon>
        <taxon>Eubrachyura</taxon>
        <taxon>Portunoidea</taxon>
        <taxon>Portunidae</taxon>
        <taxon>Portuninae</taxon>
        <taxon>Portunus</taxon>
    </lineage>
</organism>
<evidence type="ECO:0000313" key="2">
    <source>
        <dbReference type="EMBL" id="MPC27520.1"/>
    </source>
</evidence>
<dbReference type="Proteomes" id="UP000324222">
    <property type="component" value="Unassembled WGS sequence"/>
</dbReference>
<feature type="region of interest" description="Disordered" evidence="1">
    <location>
        <begin position="188"/>
        <end position="209"/>
    </location>
</feature>
<gene>
    <name evidence="2" type="ORF">E2C01_020690</name>
</gene>